<dbReference type="AlphaFoldDB" id="B1ZSG4"/>
<evidence type="ECO:0000256" key="1">
    <source>
        <dbReference type="ARBA" id="ARBA00009990"/>
    </source>
</evidence>
<reference evidence="6 7" key="1">
    <citation type="journal article" date="2011" name="J. Bacteriol.">
        <title>Genome sequence of the verrucomicrobium Opitutus terrae PB90-1, an abundant inhabitant of rice paddy soil ecosystems.</title>
        <authorList>
            <person name="van Passel M.W."/>
            <person name="Kant R."/>
            <person name="Palva A."/>
            <person name="Copeland A."/>
            <person name="Lucas S."/>
            <person name="Lapidus A."/>
            <person name="Glavina del Rio T."/>
            <person name="Pitluck S."/>
            <person name="Goltsman E."/>
            <person name="Clum A."/>
            <person name="Sun H."/>
            <person name="Schmutz J."/>
            <person name="Larimer F.W."/>
            <person name="Land M.L."/>
            <person name="Hauser L."/>
            <person name="Kyrpides N."/>
            <person name="Mikhailova N."/>
            <person name="Richardson P.P."/>
            <person name="Janssen P.H."/>
            <person name="de Vos W.M."/>
            <person name="Smidt H."/>
        </authorList>
    </citation>
    <scope>NUCLEOTIDE SEQUENCE [LARGE SCALE GENOMIC DNA]</scope>
    <source>
        <strain evidence="7">DSM 11246 / JCM 15787 / PB90-1</strain>
    </source>
</reference>
<dbReference type="STRING" id="452637.Oter_0531"/>
<evidence type="ECO:0000313" key="6">
    <source>
        <dbReference type="EMBL" id="ACB73821.1"/>
    </source>
</evidence>
<sequence length="173" mass="18934">MKEGIVTLLDYFATDLALSTNKAFSTEKPLKFESSEFAINVAVQKSTVAEGSGRRWQVALDVGHQPAPETNFPYSYRVALVGQFSIAPHIKPEDEERIVRIHGASVLYGMTREIVRVLTGRGPFRPIIIPTVSFYEPKSAVPTTPEPTAEPKTAAEAVTATPKPRRKPAGKKA</sequence>
<keyword evidence="3" id="KW-0653">Protein transport</keyword>
<dbReference type="InterPro" id="IPR035958">
    <property type="entry name" value="SecB-like_sf"/>
</dbReference>
<evidence type="ECO:0000256" key="3">
    <source>
        <dbReference type="ARBA" id="ARBA00022927"/>
    </source>
</evidence>
<dbReference type="RefSeq" id="WP_012373359.1">
    <property type="nucleotide sequence ID" value="NC_010571.1"/>
</dbReference>
<dbReference type="eggNOG" id="COG1952">
    <property type="taxonomic scope" value="Bacteria"/>
</dbReference>
<dbReference type="Pfam" id="PF02556">
    <property type="entry name" value="SecB"/>
    <property type="match status" value="1"/>
</dbReference>
<dbReference type="GO" id="GO:0051082">
    <property type="term" value="F:unfolded protein binding"/>
    <property type="evidence" value="ECO:0007669"/>
    <property type="project" value="InterPro"/>
</dbReference>
<proteinExistence type="inferred from homology"/>
<feature type="compositionally biased region" description="Low complexity" evidence="5">
    <location>
        <begin position="140"/>
        <end position="162"/>
    </location>
</feature>
<evidence type="ECO:0000256" key="5">
    <source>
        <dbReference type="SAM" id="MobiDB-lite"/>
    </source>
</evidence>
<keyword evidence="4" id="KW-0811">Translocation</keyword>
<name>B1ZSG4_OPITP</name>
<comment type="similarity">
    <text evidence="1">Belongs to the SecB family.</text>
</comment>
<keyword evidence="2" id="KW-0813">Transport</keyword>
<evidence type="ECO:0000256" key="2">
    <source>
        <dbReference type="ARBA" id="ARBA00022448"/>
    </source>
</evidence>
<keyword evidence="7" id="KW-1185">Reference proteome</keyword>
<dbReference type="Proteomes" id="UP000007013">
    <property type="component" value="Chromosome"/>
</dbReference>
<accession>B1ZSG4</accession>
<protein>
    <recommendedName>
        <fullName evidence="8">Preprotein translocase subunit SecB</fullName>
    </recommendedName>
</protein>
<dbReference type="EMBL" id="CP001032">
    <property type="protein sequence ID" value="ACB73821.1"/>
    <property type="molecule type" value="Genomic_DNA"/>
</dbReference>
<organism evidence="6 7">
    <name type="scientific">Opitutus terrae (strain DSM 11246 / JCM 15787 / PB90-1)</name>
    <dbReference type="NCBI Taxonomy" id="452637"/>
    <lineage>
        <taxon>Bacteria</taxon>
        <taxon>Pseudomonadati</taxon>
        <taxon>Verrucomicrobiota</taxon>
        <taxon>Opitutia</taxon>
        <taxon>Opitutales</taxon>
        <taxon>Opitutaceae</taxon>
        <taxon>Opitutus</taxon>
    </lineage>
</organism>
<dbReference type="HOGENOM" id="CLU_1546083_0_0_0"/>
<dbReference type="SUPFAM" id="SSF54611">
    <property type="entry name" value="SecB-like"/>
    <property type="match status" value="1"/>
</dbReference>
<dbReference type="InterPro" id="IPR003708">
    <property type="entry name" value="SecB"/>
</dbReference>
<feature type="compositionally biased region" description="Basic residues" evidence="5">
    <location>
        <begin position="163"/>
        <end position="173"/>
    </location>
</feature>
<feature type="region of interest" description="Disordered" evidence="5">
    <location>
        <begin position="138"/>
        <end position="173"/>
    </location>
</feature>
<evidence type="ECO:0000256" key="4">
    <source>
        <dbReference type="ARBA" id="ARBA00023010"/>
    </source>
</evidence>
<evidence type="ECO:0008006" key="8">
    <source>
        <dbReference type="Google" id="ProtNLM"/>
    </source>
</evidence>
<gene>
    <name evidence="6" type="ordered locus">Oter_0531</name>
</gene>
<dbReference type="Gene3D" id="3.10.420.10">
    <property type="entry name" value="SecB-like"/>
    <property type="match status" value="1"/>
</dbReference>
<dbReference type="GO" id="GO:0051262">
    <property type="term" value="P:protein tetramerization"/>
    <property type="evidence" value="ECO:0007669"/>
    <property type="project" value="InterPro"/>
</dbReference>
<evidence type="ECO:0000313" key="7">
    <source>
        <dbReference type="Proteomes" id="UP000007013"/>
    </source>
</evidence>
<dbReference type="KEGG" id="ote:Oter_0531"/>
<dbReference type="GO" id="GO:0015031">
    <property type="term" value="P:protein transport"/>
    <property type="evidence" value="ECO:0007669"/>
    <property type="project" value="UniProtKB-KW"/>
</dbReference>
<dbReference type="OrthoDB" id="7063707at2"/>